<feature type="non-terminal residue" evidence="1">
    <location>
        <position position="1"/>
    </location>
</feature>
<feature type="non-terminal residue" evidence="1">
    <location>
        <position position="128"/>
    </location>
</feature>
<keyword evidence="2" id="KW-1185">Reference proteome</keyword>
<evidence type="ECO:0008006" key="3">
    <source>
        <dbReference type="Google" id="ProtNLM"/>
    </source>
</evidence>
<dbReference type="CDD" id="cd20557">
    <property type="entry name" value="CYCLIN_ScPCL1-like"/>
    <property type="match status" value="1"/>
</dbReference>
<reference evidence="2" key="1">
    <citation type="submission" date="2016-05" db="EMBL/GenBank/DDBJ databases">
        <title>Comparative genomics of biotechnologically important yeasts.</title>
        <authorList>
            <consortium name="DOE Joint Genome Institute"/>
            <person name="Riley R."/>
            <person name="Haridas S."/>
            <person name="Wolfe K.H."/>
            <person name="Lopes M.R."/>
            <person name="Hittinger C.T."/>
            <person name="Goker M."/>
            <person name="Salamov A."/>
            <person name="Wisecaver J."/>
            <person name="Long T.M."/>
            <person name="Aerts A.L."/>
            <person name="Barry K."/>
            <person name="Choi C."/>
            <person name="Clum A."/>
            <person name="Coughlan A.Y."/>
            <person name="Deshpande S."/>
            <person name="Douglass A.P."/>
            <person name="Hanson S.J."/>
            <person name="Klenk H.-P."/>
            <person name="Labutti K."/>
            <person name="Lapidus A."/>
            <person name="Lindquist E."/>
            <person name="Lipzen A."/>
            <person name="Meier-Kolthoff J.P."/>
            <person name="Ohm R.A."/>
            <person name="Otillar R.P."/>
            <person name="Pangilinan J."/>
            <person name="Peng Y."/>
            <person name="Rokas A."/>
            <person name="Rosa C.A."/>
            <person name="Scheuner C."/>
            <person name="Sibirny A.A."/>
            <person name="Slot J.C."/>
            <person name="Stielow J.B."/>
            <person name="Sun H."/>
            <person name="Kurtzman C.P."/>
            <person name="Blackwell M."/>
            <person name="Grigoriev I.V."/>
            <person name="Jeffries T.W."/>
        </authorList>
    </citation>
    <scope>NUCLEOTIDE SEQUENCE [LARGE SCALE GENOMIC DNA]</scope>
    <source>
        <strain evidence="2">NRRL Y-1933</strain>
    </source>
</reference>
<dbReference type="GeneID" id="30998591"/>
<dbReference type="AlphaFoldDB" id="A0A1E4RBP2"/>
<protein>
    <recommendedName>
        <fullName evidence="3">Cyclin N-terminal domain-containing protein</fullName>
    </recommendedName>
</protein>
<proteinExistence type="predicted"/>
<dbReference type="EMBL" id="KV454547">
    <property type="protein sequence ID" value="ODV64691.1"/>
    <property type="molecule type" value="Genomic_DNA"/>
</dbReference>
<evidence type="ECO:0000313" key="2">
    <source>
        <dbReference type="Proteomes" id="UP000095085"/>
    </source>
</evidence>
<dbReference type="OrthoDB" id="244495at2759"/>
<dbReference type="RefSeq" id="XP_020073758.1">
    <property type="nucleotide sequence ID" value="XM_020224042.1"/>
</dbReference>
<sequence length="128" mass="15374">NQSNDEQFNNFMNKYSIFLTNLINILKLKDVNIVLSLYYLYKYNLNQINHVNIEDDLSLFTNLVIISLILSNKTFNDQSYTLKTWKNIINEQDYKISLPLLNQLENHFLTVTNYQVNFNKIDQDDHFW</sequence>
<organism evidence="1 2">
    <name type="scientific">Hyphopichia burtonii NRRL Y-1933</name>
    <dbReference type="NCBI Taxonomy" id="984485"/>
    <lineage>
        <taxon>Eukaryota</taxon>
        <taxon>Fungi</taxon>
        <taxon>Dikarya</taxon>
        <taxon>Ascomycota</taxon>
        <taxon>Saccharomycotina</taxon>
        <taxon>Pichiomycetes</taxon>
        <taxon>Debaryomycetaceae</taxon>
        <taxon>Hyphopichia</taxon>
    </lineage>
</organism>
<dbReference type="Proteomes" id="UP000095085">
    <property type="component" value="Unassembled WGS sequence"/>
</dbReference>
<name>A0A1E4RBP2_9ASCO</name>
<evidence type="ECO:0000313" key="1">
    <source>
        <dbReference type="EMBL" id="ODV64691.1"/>
    </source>
</evidence>
<dbReference type="Gene3D" id="1.10.472.10">
    <property type="entry name" value="Cyclin-like"/>
    <property type="match status" value="1"/>
</dbReference>
<accession>A0A1E4RBP2</accession>
<gene>
    <name evidence="1" type="ORF">HYPBUDRAFT_99702</name>
</gene>